<evidence type="ECO:0008006" key="3">
    <source>
        <dbReference type="Google" id="ProtNLM"/>
    </source>
</evidence>
<evidence type="ECO:0000313" key="2">
    <source>
        <dbReference type="Proteomes" id="UP001589870"/>
    </source>
</evidence>
<evidence type="ECO:0000313" key="1">
    <source>
        <dbReference type="EMBL" id="MFC0862278.1"/>
    </source>
</evidence>
<dbReference type="Proteomes" id="UP001589870">
    <property type="component" value="Unassembled WGS sequence"/>
</dbReference>
<reference evidence="1 2" key="1">
    <citation type="submission" date="2024-09" db="EMBL/GenBank/DDBJ databases">
        <authorList>
            <person name="Sun Q."/>
            <person name="Mori K."/>
        </authorList>
    </citation>
    <scope>NUCLEOTIDE SEQUENCE [LARGE SCALE GENOMIC DNA]</scope>
    <source>
        <strain evidence="1 2">TBRC 1851</strain>
    </source>
</reference>
<comment type="caution">
    <text evidence="1">The sequence shown here is derived from an EMBL/GenBank/DDBJ whole genome shotgun (WGS) entry which is preliminary data.</text>
</comment>
<organism evidence="1 2">
    <name type="scientific">Sphaerimonospora cavernae</name>
    <dbReference type="NCBI Taxonomy" id="1740611"/>
    <lineage>
        <taxon>Bacteria</taxon>
        <taxon>Bacillati</taxon>
        <taxon>Actinomycetota</taxon>
        <taxon>Actinomycetes</taxon>
        <taxon>Streptosporangiales</taxon>
        <taxon>Streptosporangiaceae</taxon>
        <taxon>Sphaerimonospora</taxon>
    </lineage>
</organism>
<name>A0ABV6U1J3_9ACTN</name>
<proteinExistence type="predicted"/>
<gene>
    <name evidence="1" type="ORF">ACFHYQ_08215</name>
</gene>
<keyword evidence="2" id="KW-1185">Reference proteome</keyword>
<accession>A0ABV6U1J3</accession>
<dbReference type="EMBL" id="JBHMQT010000012">
    <property type="protein sequence ID" value="MFC0862278.1"/>
    <property type="molecule type" value="Genomic_DNA"/>
</dbReference>
<protein>
    <recommendedName>
        <fullName evidence="3">CopG family transcriptional regulator</fullName>
    </recommendedName>
</protein>
<dbReference type="RefSeq" id="WP_394300492.1">
    <property type="nucleotide sequence ID" value="NZ_JBHMQT010000012.1"/>
</dbReference>
<sequence length="53" mass="6253">MDGDRQGRRRRRRGAKRRHVVQFSLDDGEYADLEETAVREGRVLMPVMRHVTS</sequence>